<evidence type="ECO:0000313" key="1">
    <source>
        <dbReference type="EMBL" id="AWA30711.1"/>
    </source>
</evidence>
<reference evidence="1 2" key="1">
    <citation type="submission" date="2018-04" db="EMBL/GenBank/DDBJ databases">
        <title>Genome sequencing of Flavobacterium sp. HYN0048.</title>
        <authorList>
            <person name="Yi H."/>
            <person name="Baek C."/>
        </authorList>
    </citation>
    <scope>NUCLEOTIDE SEQUENCE [LARGE SCALE GENOMIC DNA]</scope>
    <source>
        <strain evidence="1 2">HYN0048</strain>
    </source>
</reference>
<dbReference type="RefSeq" id="WP_108371957.1">
    <property type="nucleotide sequence ID" value="NZ_CP028811.1"/>
</dbReference>
<accession>A0A2S0RHW0</accession>
<dbReference type="OrthoDB" id="794403at2"/>
<dbReference type="EMBL" id="CP028811">
    <property type="protein sequence ID" value="AWA30711.1"/>
    <property type="molecule type" value="Genomic_DNA"/>
</dbReference>
<dbReference type="AlphaFoldDB" id="A0A2S0RHW0"/>
<proteinExistence type="predicted"/>
<protein>
    <submittedName>
        <fullName evidence="1">Uncharacterized protein</fullName>
    </submittedName>
</protein>
<dbReference type="PROSITE" id="PS51257">
    <property type="entry name" value="PROKAR_LIPOPROTEIN"/>
    <property type="match status" value="1"/>
</dbReference>
<organism evidence="1 2">
    <name type="scientific">Flavobacterium magnum</name>
    <dbReference type="NCBI Taxonomy" id="2162713"/>
    <lineage>
        <taxon>Bacteria</taxon>
        <taxon>Pseudomonadati</taxon>
        <taxon>Bacteroidota</taxon>
        <taxon>Flavobacteriia</taxon>
        <taxon>Flavobacteriales</taxon>
        <taxon>Flavobacteriaceae</taxon>
        <taxon>Flavobacterium</taxon>
    </lineage>
</organism>
<keyword evidence="2" id="KW-1185">Reference proteome</keyword>
<dbReference type="Proteomes" id="UP000244193">
    <property type="component" value="Chromosome"/>
</dbReference>
<evidence type="ECO:0000313" key="2">
    <source>
        <dbReference type="Proteomes" id="UP000244193"/>
    </source>
</evidence>
<sequence length="157" mass="17097">MKKTLFAAAVLTLASCKKENKIPEADITPSSVPEVAAAATECYRAVLKQDTIMLTVDVKGNEVPSGKLTYNFFEKDKSDGTISGKMHGDTLFANYIFTAEGQTSQREVAFLKKGDAFIEGYGDITDDGKGNVTFKDKRTLRFDGNTVLQPVACDEKP</sequence>
<gene>
    <name evidence="1" type="ORF">HYN48_11780</name>
</gene>
<name>A0A2S0RHW0_9FLAO</name>
<dbReference type="KEGG" id="fmg:HYN48_11780"/>